<evidence type="ECO:0000256" key="1">
    <source>
        <dbReference type="SAM" id="Coils"/>
    </source>
</evidence>
<dbReference type="PANTHER" id="PTHR32114">
    <property type="entry name" value="ABC TRANSPORTER ABCH.3"/>
    <property type="match status" value="1"/>
</dbReference>
<dbReference type="RefSeq" id="WP_145917129.1">
    <property type="nucleotide sequence ID" value="NZ_CP012373.2"/>
</dbReference>
<gene>
    <name evidence="3" type="ORF">BLE401_06920</name>
</gene>
<proteinExistence type="predicted"/>
<dbReference type="EMBL" id="CP018889">
    <property type="protein sequence ID" value="AUI68464.2"/>
    <property type="molecule type" value="Genomic_DNA"/>
</dbReference>
<dbReference type="AlphaFoldDB" id="A0A2N9YDC2"/>
<accession>A0A2N9YDC2</accession>
<dbReference type="PANTHER" id="PTHR32114:SF2">
    <property type="entry name" value="ABC TRANSPORTER ABCH.3"/>
    <property type="match status" value="1"/>
</dbReference>
<evidence type="ECO:0000313" key="3">
    <source>
        <dbReference type="EMBL" id="AUI68464.2"/>
    </source>
</evidence>
<dbReference type="Gene3D" id="3.30.1330.60">
    <property type="entry name" value="OmpA-like domain"/>
    <property type="match status" value="1"/>
</dbReference>
<feature type="transmembrane region" description="Helical" evidence="2">
    <location>
        <begin position="601"/>
        <end position="622"/>
    </location>
</feature>
<protein>
    <submittedName>
        <fullName evidence="3">OmpA family protein</fullName>
    </submittedName>
</protein>
<feature type="coiled-coil region" evidence="1">
    <location>
        <begin position="228"/>
        <end position="255"/>
    </location>
</feature>
<dbReference type="Proteomes" id="UP000234271">
    <property type="component" value="Chromosome"/>
</dbReference>
<evidence type="ECO:0000313" key="4">
    <source>
        <dbReference type="Proteomes" id="UP000234271"/>
    </source>
</evidence>
<dbReference type="STRING" id="288004.AL038_17300"/>
<reference evidence="4" key="1">
    <citation type="submission" date="2016-12" db="EMBL/GenBank/DDBJ databases">
        <title>Complete Genome Sequence of Beggiatoa leptomitiformis D-401.</title>
        <authorList>
            <person name="Fomenkov A."/>
            <person name="Vincze T."/>
            <person name="Grabovich M."/>
            <person name="Anton B.P."/>
            <person name="Dubinina G."/>
            <person name="Orlova M."/>
            <person name="Belousova E."/>
            <person name="Roberts R.J."/>
        </authorList>
    </citation>
    <scope>NUCLEOTIDE SEQUENCE [LARGE SCALE GENOMIC DNA]</scope>
    <source>
        <strain evidence="4">D-401</strain>
    </source>
</reference>
<evidence type="ECO:0000256" key="2">
    <source>
        <dbReference type="SAM" id="Phobius"/>
    </source>
</evidence>
<sequence length="942" mass="107705">MTTMDEYKQLRQLLSQEEESLKKIVYQLLRDLRDFSNGVNVLLEEEHAQVEELHYQWSTLQNETTHYQTTLKAHATQFIEQKQQLKTLETALQTTVEAQHQRLTTLEKYHPADVVKRLAEFEQRWQTLQKNIAAHEIHLQEQSAELEEKTRSLATIETYIQVQLEQQISRLNALEKHHPAELVKRIADGEQQRQQLHQELLANQARLTTQAEALALATKKISVGESSINQRLAEIESLQAQLAEYARRLSHVEQENPAPQVAQLAHVMAEHAQQLALLAQDKARLLGQSEAFQTQLAEQTTRLQILERDHPAELVQRLADIEVRWEEIKAIEGRLTDTESRISDLAHILPHAIRQASAQQMQNGIASEAELTESLKEPVKNCLKQSVSEDTQSLADALFPVMGPAIRKSINESLKGLVQDLNVRLEHSVLSPRGISWRIEAMRSGRSFAEVVLHNTLVYRVEEVFLIHRQTGILLQHLHQEDSTLGDSDAISGMLTAIQDFTRDSFSKDKTEELDRIELGDYTVWLERAPHAVLACVIRGVPPYEFRNLMRSVLEKLHARYGRQLEYFEGDNSVFESSQPLLQNALQSQKKDEVTRREKRFFSLPLLFVLCLLLIGIFYGSYRYWQWQQTLSNYIVQLKNTAGLVVIETAPLDGKLQIRLLRDPLAADPNEIAQRMQVADRIVLHSSPHYDLTSDFIVQRARQRLKPPATVQLQLQDVSHLQISGYAQPEWIKTAKQEALHVVGVTDIETTNLEETDVFLLRQAQEKVQPPSTLTQLSVSNAVLTLAGDVDENEYARIQTQIAHLTGYAQIDTTGLRNITEVLKTLSQQIETITVYFGEDYNFSEGQDPALTQLYSLVQQMITLADRHQKPLVFQISGYTDGLGTQLHNYTLSQQRAERVYHDLRNRGIDIKYLLVVPPPTVPFGDVTPNYLERRVLIKVKM</sequence>
<keyword evidence="2" id="KW-0472">Membrane</keyword>
<keyword evidence="2" id="KW-1133">Transmembrane helix</keyword>
<name>A0A2N9YDC2_9GAMM</name>
<dbReference type="InterPro" id="IPR036737">
    <property type="entry name" value="OmpA-like_sf"/>
</dbReference>
<organism evidence="3 4">
    <name type="scientific">Beggiatoa leptomitoformis</name>
    <dbReference type="NCBI Taxonomy" id="288004"/>
    <lineage>
        <taxon>Bacteria</taxon>
        <taxon>Pseudomonadati</taxon>
        <taxon>Pseudomonadota</taxon>
        <taxon>Gammaproteobacteria</taxon>
        <taxon>Thiotrichales</taxon>
        <taxon>Thiotrichaceae</taxon>
        <taxon>Beggiatoa</taxon>
    </lineage>
</organism>
<dbReference type="SUPFAM" id="SSF103088">
    <property type="entry name" value="OmpA-like"/>
    <property type="match status" value="1"/>
</dbReference>
<keyword evidence="4" id="KW-1185">Reference proteome</keyword>
<keyword evidence="1" id="KW-0175">Coiled coil</keyword>
<dbReference type="OrthoDB" id="5347798at2"/>
<keyword evidence="2" id="KW-0812">Transmembrane</keyword>